<feature type="non-terminal residue" evidence="6">
    <location>
        <position position="569"/>
    </location>
</feature>
<dbReference type="InterPro" id="IPR045217">
    <property type="entry name" value="PNPLA8-like"/>
</dbReference>
<dbReference type="GO" id="GO:0016020">
    <property type="term" value="C:membrane"/>
    <property type="evidence" value="ECO:0007669"/>
    <property type="project" value="TreeGrafter"/>
</dbReference>
<accession>A0AAV2Q461</accession>
<dbReference type="AlphaFoldDB" id="A0AAV2Q461"/>
<proteinExistence type="predicted"/>
<dbReference type="GO" id="GO:0047499">
    <property type="term" value="F:calcium-independent phospholipase A2 activity"/>
    <property type="evidence" value="ECO:0007669"/>
    <property type="project" value="TreeGrafter"/>
</dbReference>
<evidence type="ECO:0000313" key="7">
    <source>
        <dbReference type="Proteomes" id="UP001497623"/>
    </source>
</evidence>
<reference evidence="6 7" key="1">
    <citation type="submission" date="2024-05" db="EMBL/GenBank/DDBJ databases">
        <authorList>
            <person name="Wallberg A."/>
        </authorList>
    </citation>
    <scope>NUCLEOTIDE SEQUENCE [LARGE SCALE GENOMIC DNA]</scope>
</reference>
<dbReference type="CDD" id="cd07211">
    <property type="entry name" value="Pat_PNPLA8"/>
    <property type="match status" value="1"/>
</dbReference>
<dbReference type="PANTHER" id="PTHR24185:SF1">
    <property type="entry name" value="CALCIUM-INDEPENDENT PHOSPHOLIPASE A2-GAMMA"/>
    <property type="match status" value="1"/>
</dbReference>
<evidence type="ECO:0000259" key="5">
    <source>
        <dbReference type="PROSITE" id="PS51635"/>
    </source>
</evidence>
<feature type="domain" description="PNPLA" evidence="5">
    <location>
        <begin position="239"/>
        <end position="433"/>
    </location>
</feature>
<feature type="active site" description="Nucleophile" evidence="4">
    <location>
        <position position="277"/>
    </location>
</feature>
<dbReference type="InterPro" id="IPR016035">
    <property type="entry name" value="Acyl_Trfase/lysoPLipase"/>
</dbReference>
<gene>
    <name evidence="6" type="ORF">MNOR_LOCUS6765</name>
</gene>
<keyword evidence="3 4" id="KW-0443">Lipid metabolism</keyword>
<dbReference type="PROSITE" id="PS51635">
    <property type="entry name" value="PNPLA"/>
    <property type="match status" value="1"/>
</dbReference>
<dbReference type="PANTHER" id="PTHR24185">
    <property type="entry name" value="CALCIUM-INDEPENDENT PHOSPHOLIPASE A2-GAMMA"/>
    <property type="match status" value="1"/>
</dbReference>
<comment type="caution">
    <text evidence="6">The sequence shown here is derived from an EMBL/GenBank/DDBJ whole genome shotgun (WGS) entry which is preliminary data.</text>
</comment>
<evidence type="ECO:0000256" key="3">
    <source>
        <dbReference type="ARBA" id="ARBA00023098"/>
    </source>
</evidence>
<keyword evidence="7" id="KW-1185">Reference proteome</keyword>
<name>A0AAV2Q461_MEGNR</name>
<feature type="short sequence motif" description="GXGXXG" evidence="4">
    <location>
        <begin position="243"/>
        <end position="248"/>
    </location>
</feature>
<sequence length="569" mass="63581">MASSGGAYSQWRLVVHLRNYLQRSAPVIESLERELPELLTKATSSANVKHNSSSKNNVDKEQTVNSLAAESILNANIVPPAPPPSPSKSGTDLKNILQTVNAYIPLVWSQLSSNWFETKPEAPAIVEQPVKAKQPMPKWLTKKKSLVSKASVDARTRYLVRSLGDHLTDGGRLRKLEDLCEHLKFFPQAKGCAVKSEGISRVLRMISKSNDPYVTAQAYETLALLGYTAPVKANGIRILSIDGGGVRGLVALEILRKLEKEAGQPIHELFDYICGVSTGAILTVLLGAHRDELDHCEILYRNLSTQIFSQTRLQGAKGLVMRSSFYNSEEWNEILIDNMGEEMLFETARDPKNPKIGIVATQSNTMRIQAYMLRNYNLPYRVASHYNGTSHAKLWEAVRATTAAPGYFSEYKIGDTILLDGGLMVNNPTAIAIHEARQLWPDAEFQCVVSLGTGRHEPIETVNETSINWGTRIKTIVNSATDTEGVHTIMHDLLPGNVYFRFNPYLSEEFTLDEIAPERLEIMMEDTGLYLRKNQHKIKEAAQALTKPKSQLGKMTDWYNLQTQTHNNY</sequence>
<dbReference type="SUPFAM" id="SSF52151">
    <property type="entry name" value="FabD/lysophospholipase-like"/>
    <property type="match status" value="1"/>
</dbReference>
<keyword evidence="2 4" id="KW-0442">Lipid degradation</keyword>
<evidence type="ECO:0000256" key="2">
    <source>
        <dbReference type="ARBA" id="ARBA00022963"/>
    </source>
</evidence>
<dbReference type="Gene3D" id="3.40.1090.10">
    <property type="entry name" value="Cytosolic phospholipase A2 catalytic domain"/>
    <property type="match status" value="1"/>
</dbReference>
<evidence type="ECO:0000256" key="4">
    <source>
        <dbReference type="PROSITE-ProRule" id="PRU01161"/>
    </source>
</evidence>
<feature type="active site" description="Proton acceptor" evidence="4">
    <location>
        <position position="420"/>
    </location>
</feature>
<dbReference type="GO" id="GO:0016042">
    <property type="term" value="P:lipid catabolic process"/>
    <property type="evidence" value="ECO:0007669"/>
    <property type="project" value="UniProtKB-UniRule"/>
</dbReference>
<dbReference type="Pfam" id="PF01734">
    <property type="entry name" value="Patatin"/>
    <property type="match status" value="1"/>
</dbReference>
<feature type="short sequence motif" description="GXSXG" evidence="4">
    <location>
        <begin position="275"/>
        <end position="279"/>
    </location>
</feature>
<organism evidence="6 7">
    <name type="scientific">Meganyctiphanes norvegica</name>
    <name type="common">Northern krill</name>
    <name type="synonym">Thysanopoda norvegica</name>
    <dbReference type="NCBI Taxonomy" id="48144"/>
    <lineage>
        <taxon>Eukaryota</taxon>
        <taxon>Metazoa</taxon>
        <taxon>Ecdysozoa</taxon>
        <taxon>Arthropoda</taxon>
        <taxon>Crustacea</taxon>
        <taxon>Multicrustacea</taxon>
        <taxon>Malacostraca</taxon>
        <taxon>Eumalacostraca</taxon>
        <taxon>Eucarida</taxon>
        <taxon>Euphausiacea</taxon>
        <taxon>Euphausiidae</taxon>
        <taxon>Meganyctiphanes</taxon>
    </lineage>
</organism>
<keyword evidence="1 4" id="KW-0378">Hydrolase</keyword>
<dbReference type="InterPro" id="IPR002641">
    <property type="entry name" value="PNPLA_dom"/>
</dbReference>
<dbReference type="EMBL" id="CAXKWB010002848">
    <property type="protein sequence ID" value="CAL4067839.1"/>
    <property type="molecule type" value="Genomic_DNA"/>
</dbReference>
<protein>
    <recommendedName>
        <fullName evidence="5">PNPLA domain-containing protein</fullName>
    </recommendedName>
</protein>
<feature type="short sequence motif" description="DGA/G" evidence="4">
    <location>
        <begin position="420"/>
        <end position="422"/>
    </location>
</feature>
<evidence type="ECO:0000313" key="6">
    <source>
        <dbReference type="EMBL" id="CAL4067839.1"/>
    </source>
</evidence>
<evidence type="ECO:0000256" key="1">
    <source>
        <dbReference type="ARBA" id="ARBA00022801"/>
    </source>
</evidence>
<dbReference type="GO" id="GO:0019369">
    <property type="term" value="P:arachidonate metabolic process"/>
    <property type="evidence" value="ECO:0007669"/>
    <property type="project" value="TreeGrafter"/>
</dbReference>
<dbReference type="Proteomes" id="UP001497623">
    <property type="component" value="Unassembled WGS sequence"/>
</dbReference>